<dbReference type="InterPro" id="IPR029069">
    <property type="entry name" value="HotDog_dom_sf"/>
</dbReference>
<name>A0A852U309_9ACTN</name>
<evidence type="ECO:0000313" key="1">
    <source>
        <dbReference type="EMBL" id="NYE48340.1"/>
    </source>
</evidence>
<dbReference type="Gene3D" id="3.10.129.10">
    <property type="entry name" value="Hotdog Thioesterase"/>
    <property type="match status" value="1"/>
</dbReference>
<evidence type="ECO:0000313" key="2">
    <source>
        <dbReference type="Proteomes" id="UP000589036"/>
    </source>
</evidence>
<sequence>MIDTTDDEVRAELTAASRFNGPPGSANGGYVSGLLARRLGGAAAEVTLRRPPPLDTPMAVRRGDADGLLLLDGDALIAEAVPAPEPAERVGPVPFDVAEEARQRFRGLTGHPFPTCFTCGTDREPGDGLRLHAGPIVAGESECDTVACVWTPHPSLASEGAATVPDEMVWAALDCPGGWSSDVSGRPMVLGRMTAAVGEPPTIGRPHVVVGRLLAVEGRKAFTASALYGADGTVMAAANAVWIMIGR</sequence>
<dbReference type="EMBL" id="JACCCC010000001">
    <property type="protein sequence ID" value="NYE48340.1"/>
    <property type="molecule type" value="Genomic_DNA"/>
</dbReference>
<reference evidence="1 2" key="1">
    <citation type="submission" date="2020-07" db="EMBL/GenBank/DDBJ databases">
        <title>Sequencing the genomes of 1000 actinobacteria strains.</title>
        <authorList>
            <person name="Klenk H.-P."/>
        </authorList>
    </citation>
    <scope>NUCLEOTIDE SEQUENCE [LARGE SCALE GENOMIC DNA]</scope>
    <source>
        <strain evidence="1 2">CXB654</strain>
    </source>
</reference>
<accession>A0A852U309</accession>
<dbReference type="Proteomes" id="UP000589036">
    <property type="component" value="Unassembled WGS sequence"/>
</dbReference>
<dbReference type="AlphaFoldDB" id="A0A852U309"/>
<protein>
    <submittedName>
        <fullName evidence="1">Acyl-coenzyme A thioesterase PaaI-like protein</fullName>
    </submittedName>
</protein>
<gene>
    <name evidence="1" type="ORF">HDA32_003460</name>
</gene>
<dbReference type="SUPFAM" id="SSF54637">
    <property type="entry name" value="Thioesterase/thiol ester dehydrase-isomerase"/>
    <property type="match status" value="1"/>
</dbReference>
<keyword evidence="2" id="KW-1185">Reference proteome</keyword>
<organism evidence="1 2">
    <name type="scientific">Spinactinospora alkalitolerans</name>
    <dbReference type="NCBI Taxonomy" id="687207"/>
    <lineage>
        <taxon>Bacteria</taxon>
        <taxon>Bacillati</taxon>
        <taxon>Actinomycetota</taxon>
        <taxon>Actinomycetes</taxon>
        <taxon>Streptosporangiales</taxon>
        <taxon>Nocardiopsidaceae</taxon>
        <taxon>Spinactinospora</taxon>
    </lineage>
</organism>
<dbReference type="RefSeq" id="WP_179644143.1">
    <property type="nucleotide sequence ID" value="NZ_BAAAYY010000004.1"/>
</dbReference>
<comment type="caution">
    <text evidence="1">The sequence shown here is derived from an EMBL/GenBank/DDBJ whole genome shotgun (WGS) entry which is preliminary data.</text>
</comment>
<proteinExistence type="predicted"/>